<feature type="transmembrane region" description="Helical" evidence="1">
    <location>
        <begin position="203"/>
        <end position="220"/>
    </location>
</feature>
<dbReference type="Gene3D" id="2.60.200.20">
    <property type="match status" value="1"/>
</dbReference>
<feature type="domain" description="FHA" evidence="2">
    <location>
        <begin position="42"/>
        <end position="104"/>
    </location>
</feature>
<evidence type="ECO:0000256" key="1">
    <source>
        <dbReference type="SAM" id="Phobius"/>
    </source>
</evidence>
<dbReference type="CDD" id="cd00060">
    <property type="entry name" value="FHA"/>
    <property type="match status" value="1"/>
</dbReference>
<feature type="transmembrane region" description="Helical" evidence="1">
    <location>
        <begin position="365"/>
        <end position="387"/>
    </location>
</feature>
<dbReference type="InterPro" id="IPR008984">
    <property type="entry name" value="SMAD_FHA_dom_sf"/>
</dbReference>
<dbReference type="Pfam" id="PF13367">
    <property type="entry name" value="PrsW-protease"/>
    <property type="match status" value="1"/>
</dbReference>
<evidence type="ECO:0000259" key="2">
    <source>
        <dbReference type="PROSITE" id="PS50006"/>
    </source>
</evidence>
<reference evidence="3" key="1">
    <citation type="journal article" date="2015" name="ISME J.">
        <title>Draft Genome Sequence of Streptomyces incarnatus NRRL8089, which Produces the Nucleoside Antibiotic Sinefungin.</title>
        <authorList>
            <person name="Oshima K."/>
            <person name="Hattori M."/>
            <person name="Shimizu H."/>
            <person name="Fukuda K."/>
            <person name="Nemoto M."/>
            <person name="Inagaki K."/>
            <person name="Tamura T."/>
        </authorList>
    </citation>
    <scope>NUCLEOTIDE SEQUENCE</scope>
    <source>
        <strain evidence="3">FACHB-1277</strain>
    </source>
</reference>
<keyword evidence="1" id="KW-0472">Membrane</keyword>
<keyword evidence="3" id="KW-0482">Metalloprotease</keyword>
<feature type="transmembrane region" description="Helical" evidence="1">
    <location>
        <begin position="321"/>
        <end position="345"/>
    </location>
</feature>
<feature type="transmembrane region" description="Helical" evidence="1">
    <location>
        <begin position="179"/>
        <end position="197"/>
    </location>
</feature>
<dbReference type="PANTHER" id="PTHR36844:SF1">
    <property type="entry name" value="PROTEASE PRSW"/>
    <property type="match status" value="1"/>
</dbReference>
<protein>
    <submittedName>
        <fullName evidence="3">PrsW family intramembrane metalloprotease</fullName>
    </submittedName>
</protein>
<keyword evidence="3" id="KW-0645">Protease</keyword>
<dbReference type="PANTHER" id="PTHR36844">
    <property type="entry name" value="PROTEASE PRSW"/>
    <property type="match status" value="1"/>
</dbReference>
<dbReference type="SMART" id="SM00240">
    <property type="entry name" value="FHA"/>
    <property type="match status" value="1"/>
</dbReference>
<comment type="caution">
    <text evidence="3">The sequence shown here is derived from an EMBL/GenBank/DDBJ whole genome shotgun (WGS) entry which is preliminary data.</text>
</comment>
<keyword evidence="1" id="KW-0812">Transmembrane</keyword>
<accession>A0A926UR70</accession>
<proteinExistence type="predicted"/>
<keyword evidence="3" id="KW-0378">Hydrolase</keyword>
<feature type="transmembrane region" description="Helical" evidence="1">
    <location>
        <begin position="232"/>
        <end position="257"/>
    </location>
</feature>
<dbReference type="Pfam" id="PF00498">
    <property type="entry name" value="FHA"/>
    <property type="match status" value="1"/>
</dbReference>
<dbReference type="GO" id="GO:0008237">
    <property type="term" value="F:metallopeptidase activity"/>
    <property type="evidence" value="ECO:0007669"/>
    <property type="project" value="UniProtKB-KW"/>
</dbReference>
<gene>
    <name evidence="3" type="ORF">H6F44_03630</name>
</gene>
<dbReference type="Proteomes" id="UP000631421">
    <property type="component" value="Unassembled WGS sequence"/>
</dbReference>
<sequence>MNDRPENMAFLKQVTQDPSLNLRGGDRHRELLTSISLSDHPITIGRDPHCEVAIDLDLYGSVSRRHAEIRPIMSAPNPISAICYGWEICDLQSANGTFVNEQRLYGCQILRHGDRIALSKDGPNFIFELARHPAHDPAHDSDTEIDTGTFNAPRSQITKITLTQLLPIFSTHNKPWQKSYFLTGLATVGFVVMMFAFLGQPKLFNLTVSIYISLAAYYFIYQLCRKSKPWWIILGTALFTAAILRTPVLNLFIWFFYKVLPGNAPTGQTNLLSILVSTFFGAGLMEELLKALPLFLLWFMGLRFSKQWRSLVGISEPLDGILLGAASAVGFTLTETLGLYVPNIIQSVASQAGMTGTAELTGLQLLIPRILGSVAGHMAYSGYFGYFIGLSVLKPSRRWQILTIGYLSAALLHALWNTSALINFWLLAIVGCISYAFLIASISKAQSLSQRENTQRL</sequence>
<evidence type="ECO:0000313" key="3">
    <source>
        <dbReference type="EMBL" id="MBD2149218.1"/>
    </source>
</evidence>
<name>A0A926UR70_9CYAN</name>
<dbReference type="EMBL" id="JACJPY010000006">
    <property type="protein sequence ID" value="MBD2149218.1"/>
    <property type="molecule type" value="Genomic_DNA"/>
</dbReference>
<reference evidence="3" key="2">
    <citation type="submission" date="2020-08" db="EMBL/GenBank/DDBJ databases">
        <authorList>
            <person name="Chen M."/>
            <person name="Teng W."/>
            <person name="Zhao L."/>
            <person name="Hu C."/>
            <person name="Zhou Y."/>
            <person name="Han B."/>
            <person name="Song L."/>
            <person name="Shu W."/>
        </authorList>
    </citation>
    <scope>NUCLEOTIDE SEQUENCE</scope>
    <source>
        <strain evidence="3">FACHB-1277</strain>
    </source>
</reference>
<keyword evidence="4" id="KW-1185">Reference proteome</keyword>
<feature type="transmembrane region" description="Helical" evidence="1">
    <location>
        <begin position="277"/>
        <end position="300"/>
    </location>
</feature>
<dbReference type="InterPro" id="IPR000253">
    <property type="entry name" value="FHA_dom"/>
</dbReference>
<feature type="transmembrane region" description="Helical" evidence="1">
    <location>
        <begin position="399"/>
        <end position="416"/>
    </location>
</feature>
<organism evidence="3 4">
    <name type="scientific">Pseudanabaena cinerea FACHB-1277</name>
    <dbReference type="NCBI Taxonomy" id="2949581"/>
    <lineage>
        <taxon>Bacteria</taxon>
        <taxon>Bacillati</taxon>
        <taxon>Cyanobacteriota</taxon>
        <taxon>Cyanophyceae</taxon>
        <taxon>Pseudanabaenales</taxon>
        <taxon>Pseudanabaenaceae</taxon>
        <taxon>Pseudanabaena</taxon>
        <taxon>Pseudanabaena cinerea</taxon>
    </lineage>
</organism>
<dbReference type="SUPFAM" id="SSF49879">
    <property type="entry name" value="SMAD/FHA domain"/>
    <property type="match status" value="1"/>
</dbReference>
<dbReference type="RefSeq" id="WP_190349570.1">
    <property type="nucleotide sequence ID" value="NZ_JACJPY010000006.1"/>
</dbReference>
<evidence type="ECO:0000313" key="4">
    <source>
        <dbReference type="Proteomes" id="UP000631421"/>
    </source>
</evidence>
<feature type="transmembrane region" description="Helical" evidence="1">
    <location>
        <begin position="422"/>
        <end position="442"/>
    </location>
</feature>
<dbReference type="InterPro" id="IPR026898">
    <property type="entry name" value="PrsW"/>
</dbReference>
<keyword evidence="1" id="KW-1133">Transmembrane helix</keyword>
<dbReference type="AlphaFoldDB" id="A0A926UR70"/>
<dbReference type="PROSITE" id="PS50006">
    <property type="entry name" value="FHA_DOMAIN"/>
    <property type="match status" value="1"/>
</dbReference>